<dbReference type="PRINTS" id="PR00722">
    <property type="entry name" value="CHYMOTRYPSIN"/>
</dbReference>
<dbReference type="Gene3D" id="2.40.10.10">
    <property type="entry name" value="Trypsin-like serine proteases"/>
    <property type="match status" value="1"/>
</dbReference>
<organism evidence="4 5">
    <name type="scientific">Bicyclus anynana</name>
    <name type="common">Squinting bush brown butterfly</name>
    <dbReference type="NCBI Taxonomy" id="110368"/>
    <lineage>
        <taxon>Eukaryota</taxon>
        <taxon>Metazoa</taxon>
        <taxon>Ecdysozoa</taxon>
        <taxon>Arthropoda</taxon>
        <taxon>Hexapoda</taxon>
        <taxon>Insecta</taxon>
        <taxon>Pterygota</taxon>
        <taxon>Neoptera</taxon>
        <taxon>Endopterygota</taxon>
        <taxon>Lepidoptera</taxon>
        <taxon>Glossata</taxon>
        <taxon>Ditrysia</taxon>
        <taxon>Papilionoidea</taxon>
        <taxon>Nymphalidae</taxon>
        <taxon>Satyrinae</taxon>
        <taxon>Satyrini</taxon>
        <taxon>Mycalesina</taxon>
        <taxon>Bicyclus</taxon>
    </lineage>
</organism>
<dbReference type="Proteomes" id="UP001652582">
    <property type="component" value="Chromosome 2"/>
</dbReference>
<dbReference type="InterPro" id="IPR009003">
    <property type="entry name" value="Peptidase_S1_PA"/>
</dbReference>
<dbReference type="PROSITE" id="PS00135">
    <property type="entry name" value="TRYPSIN_SER"/>
    <property type="match status" value="1"/>
</dbReference>
<keyword evidence="4" id="KW-1185">Reference proteome</keyword>
<gene>
    <name evidence="5" type="primary">LOC112045220</name>
</gene>
<dbReference type="PROSITE" id="PS50240">
    <property type="entry name" value="TRYPSIN_DOM"/>
    <property type="match status" value="1"/>
</dbReference>
<dbReference type="GeneID" id="112045220"/>
<dbReference type="PROSITE" id="PS00134">
    <property type="entry name" value="TRYPSIN_HIS"/>
    <property type="match status" value="1"/>
</dbReference>
<keyword evidence="2" id="KW-0645">Protease</keyword>
<evidence type="ECO:0000256" key="2">
    <source>
        <dbReference type="RuleBase" id="RU363034"/>
    </source>
</evidence>
<dbReference type="PANTHER" id="PTHR24260">
    <property type="match status" value="1"/>
</dbReference>
<dbReference type="InterPro" id="IPR051333">
    <property type="entry name" value="CLIP_Serine_Protease"/>
</dbReference>
<evidence type="ECO:0000313" key="5">
    <source>
        <dbReference type="RefSeq" id="XP_023937085.2"/>
    </source>
</evidence>
<reference evidence="5" key="2">
    <citation type="submission" date="2025-08" db="UniProtKB">
        <authorList>
            <consortium name="RefSeq"/>
        </authorList>
    </citation>
    <scope>IDENTIFICATION</scope>
</reference>
<proteinExistence type="predicted"/>
<keyword evidence="2" id="KW-0378">Hydrolase</keyword>
<dbReference type="SUPFAM" id="SSF50494">
    <property type="entry name" value="Trypsin-like serine proteases"/>
    <property type="match status" value="1"/>
</dbReference>
<dbReference type="InterPro" id="IPR001254">
    <property type="entry name" value="Trypsin_dom"/>
</dbReference>
<evidence type="ECO:0000256" key="1">
    <source>
        <dbReference type="ARBA" id="ARBA00023157"/>
    </source>
</evidence>
<dbReference type="CDD" id="cd00190">
    <property type="entry name" value="Tryp_SPc"/>
    <property type="match status" value="1"/>
</dbReference>
<evidence type="ECO:0000259" key="3">
    <source>
        <dbReference type="PROSITE" id="PS50240"/>
    </source>
</evidence>
<feature type="domain" description="Peptidase S1" evidence="3">
    <location>
        <begin position="199"/>
        <end position="461"/>
    </location>
</feature>
<dbReference type="InterPro" id="IPR033116">
    <property type="entry name" value="TRYPSIN_SER"/>
</dbReference>
<evidence type="ECO:0000313" key="4">
    <source>
        <dbReference type="Proteomes" id="UP001652582"/>
    </source>
</evidence>
<accession>A0A6J1MNG9</accession>
<dbReference type="PANTHER" id="PTHR24260:SF136">
    <property type="entry name" value="GH08193P-RELATED"/>
    <property type="match status" value="1"/>
</dbReference>
<keyword evidence="1" id="KW-1015">Disulfide bond</keyword>
<keyword evidence="2" id="KW-0720">Serine protease</keyword>
<dbReference type="InterPro" id="IPR001314">
    <property type="entry name" value="Peptidase_S1A"/>
</dbReference>
<protein>
    <submittedName>
        <fullName evidence="5">Chymotrypsin-C isoform X1</fullName>
    </submittedName>
</protein>
<dbReference type="InterPro" id="IPR018114">
    <property type="entry name" value="TRYPSIN_HIS"/>
</dbReference>
<name>A0A6J1MNG9_BICAN</name>
<dbReference type="OrthoDB" id="6147874at2759"/>
<reference evidence="4" key="1">
    <citation type="submission" date="2025-05" db="UniProtKB">
        <authorList>
            <consortium name="RefSeq"/>
        </authorList>
    </citation>
    <scope>NUCLEOTIDE SEQUENCE [LARGE SCALE GENOMIC DNA]</scope>
</reference>
<dbReference type="RefSeq" id="XP_023937085.2">
    <property type="nucleotide sequence ID" value="XM_024081317.2"/>
</dbReference>
<dbReference type="Pfam" id="PF00089">
    <property type="entry name" value="Trypsin"/>
    <property type="match status" value="1"/>
</dbReference>
<dbReference type="SMART" id="SM00020">
    <property type="entry name" value="Tryp_SPc"/>
    <property type="match status" value="1"/>
</dbReference>
<dbReference type="InterPro" id="IPR043504">
    <property type="entry name" value="Peptidase_S1_PA_chymotrypsin"/>
</dbReference>
<sequence>MCKCVGSVNNLYLLIRIEITKTMTLSDKLLLIALVYLNSVTFEVQNGPSHSVPSYGENFCKGNKELRSNFNHHLSAGYHVYIKKRLQAFSEIKVTLDSGGTVLLQNYSRFSATKDTINNIFTFIIVKDVDEVKFTVQGRHAPNHPPYIISLKIDGVENCKEPDRTYFQKFSIGVVKLYENAPDKFCGRRRINHRYTELIVSGSATKAGEYPYHAAILRLQKFTMKYVCGGTLISKYTVLTAGHCVSANGAQLNPNLFSVSLGKYTLVARDVALQEKEVYEVILHDGFDYRTLDNDIALLKLSSEAIFNNYVQPACIWFNGLYDHIGAYDIKGTVVGWGFDNTDSLSSQLKSAVMPLVTEITCIRFDPIFYSNVLNGKRFCAGTQNGTAACNGDSGGAFAIFVQDDPNTNYKGIDYIDGAWYVRGIVSVSLARHDASICNPDAYTIFTDVALYRDWILDNMN</sequence>